<evidence type="ECO:0000256" key="2">
    <source>
        <dbReference type="ARBA" id="ARBA00023015"/>
    </source>
</evidence>
<evidence type="ECO:0000256" key="9">
    <source>
        <dbReference type="SAM" id="MobiDB-lite"/>
    </source>
</evidence>
<proteinExistence type="inferred from homology"/>
<keyword evidence="11" id="KW-1185">Reference proteome</keyword>
<reference evidence="12" key="1">
    <citation type="submission" date="2025-08" db="UniProtKB">
        <authorList>
            <consortium name="RefSeq"/>
        </authorList>
    </citation>
    <scope>IDENTIFICATION</scope>
</reference>
<dbReference type="AlphaFoldDB" id="A0AB40CZ84"/>
<dbReference type="GO" id="GO:0003700">
    <property type="term" value="F:DNA-binding transcription factor activity"/>
    <property type="evidence" value="ECO:0007669"/>
    <property type="project" value="InterPro"/>
</dbReference>
<dbReference type="Proteomes" id="UP001515500">
    <property type="component" value="Chromosome 18"/>
</dbReference>
<evidence type="ECO:0000256" key="8">
    <source>
        <dbReference type="ARBA" id="ARBA00024343"/>
    </source>
</evidence>
<organism evidence="11 12">
    <name type="scientific">Dioscorea cayennensis subsp. rotundata</name>
    <name type="common">White Guinea yam</name>
    <name type="synonym">Dioscorea rotundata</name>
    <dbReference type="NCBI Taxonomy" id="55577"/>
    <lineage>
        <taxon>Eukaryota</taxon>
        <taxon>Viridiplantae</taxon>
        <taxon>Streptophyta</taxon>
        <taxon>Embryophyta</taxon>
        <taxon>Tracheophyta</taxon>
        <taxon>Spermatophyta</taxon>
        <taxon>Magnoliopsida</taxon>
        <taxon>Liliopsida</taxon>
        <taxon>Dioscoreales</taxon>
        <taxon>Dioscoreaceae</taxon>
        <taxon>Dioscorea</taxon>
    </lineage>
</organism>
<accession>A0AB40CZ84</accession>
<dbReference type="PANTHER" id="PTHR31241:SF62">
    <property type="entry name" value="DEHYDRATION-RESPONSIVE ELEMENT-BINDING PROTEIN 2D"/>
    <property type="match status" value="1"/>
</dbReference>
<evidence type="ECO:0000256" key="5">
    <source>
        <dbReference type="ARBA" id="ARBA00023159"/>
    </source>
</evidence>
<keyword evidence="3" id="KW-0346">Stress response</keyword>
<name>A0AB40CZ84_DIOCR</name>
<evidence type="ECO:0000256" key="7">
    <source>
        <dbReference type="ARBA" id="ARBA00023242"/>
    </source>
</evidence>
<feature type="region of interest" description="Disordered" evidence="9">
    <location>
        <begin position="1"/>
        <end position="63"/>
    </location>
</feature>
<gene>
    <name evidence="12" type="primary">LOC120282561</name>
</gene>
<dbReference type="PANTHER" id="PTHR31241">
    <property type="entry name" value="DEHYDRATION-RESPONSIVE ELEMENT-BINDING PROTEIN 2C"/>
    <property type="match status" value="1"/>
</dbReference>
<dbReference type="GO" id="GO:0045893">
    <property type="term" value="P:positive regulation of DNA-templated transcription"/>
    <property type="evidence" value="ECO:0007669"/>
    <property type="project" value="TreeGrafter"/>
</dbReference>
<protein>
    <submittedName>
        <fullName evidence="12">Dehydration-responsive element-binding protein 2C-like isoform X1</fullName>
    </submittedName>
</protein>
<dbReference type="FunFam" id="3.30.730.10:FF:000001">
    <property type="entry name" value="Ethylene-responsive transcription factor 2"/>
    <property type="match status" value="1"/>
</dbReference>
<dbReference type="PROSITE" id="PS51032">
    <property type="entry name" value="AP2_ERF"/>
    <property type="match status" value="1"/>
</dbReference>
<dbReference type="SMART" id="SM00380">
    <property type="entry name" value="AP2"/>
    <property type="match status" value="1"/>
</dbReference>
<keyword evidence="6" id="KW-0804">Transcription</keyword>
<evidence type="ECO:0000313" key="11">
    <source>
        <dbReference type="Proteomes" id="UP001515500"/>
    </source>
</evidence>
<evidence type="ECO:0000256" key="6">
    <source>
        <dbReference type="ARBA" id="ARBA00023163"/>
    </source>
</evidence>
<dbReference type="RefSeq" id="XP_039145328.1">
    <property type="nucleotide sequence ID" value="XM_039289394.1"/>
</dbReference>
<sequence>MAEPERNRRVRRRRGGPDSLAQTLAKWKELNQQLDSSKDGERCSRRVPAKGSKKGCMQGKGGPDNAQCNYRGVRQRTWGKWVAEIREPHRGNRLWLGTFTTALEAARAYDQAAKAMYGPCARLNLPDQSSSAMESSLTKSDSYDSTTTTHYSHDLYASDEPETKIVPKLEVEDDSQVRSSEAGEATKAEAGMDQNEHYSSFDLPEEMFDIEDVLRVIDDEKPDGNAGFEFGSSSDFSFQLQNPDAKMLGTLSHMEWSSVSVDSKNLDYIRPMRQECDYGLIDEQALAELELPNSNLESS</sequence>
<evidence type="ECO:0000259" key="10">
    <source>
        <dbReference type="PROSITE" id="PS51032"/>
    </source>
</evidence>
<keyword evidence="2" id="KW-0805">Transcription regulation</keyword>
<feature type="region of interest" description="Disordered" evidence="9">
    <location>
        <begin position="169"/>
        <end position="195"/>
    </location>
</feature>
<dbReference type="Gene3D" id="3.30.730.10">
    <property type="entry name" value="AP2/ERF domain"/>
    <property type="match status" value="1"/>
</dbReference>
<evidence type="ECO:0000256" key="1">
    <source>
        <dbReference type="ARBA" id="ARBA00004123"/>
    </source>
</evidence>
<evidence type="ECO:0000256" key="4">
    <source>
        <dbReference type="ARBA" id="ARBA00023125"/>
    </source>
</evidence>
<keyword evidence="5" id="KW-0010">Activator</keyword>
<dbReference type="CDD" id="cd00018">
    <property type="entry name" value="AP2"/>
    <property type="match status" value="1"/>
</dbReference>
<dbReference type="PRINTS" id="PR00367">
    <property type="entry name" value="ETHRSPELEMNT"/>
</dbReference>
<dbReference type="InterPro" id="IPR016177">
    <property type="entry name" value="DNA-bd_dom_sf"/>
</dbReference>
<dbReference type="SUPFAM" id="SSF54171">
    <property type="entry name" value="DNA-binding domain"/>
    <property type="match status" value="1"/>
</dbReference>
<feature type="domain" description="AP2/ERF" evidence="10">
    <location>
        <begin position="69"/>
        <end position="126"/>
    </location>
</feature>
<dbReference type="InterPro" id="IPR036955">
    <property type="entry name" value="AP2/ERF_dom_sf"/>
</dbReference>
<dbReference type="GO" id="GO:0005634">
    <property type="term" value="C:nucleus"/>
    <property type="evidence" value="ECO:0007669"/>
    <property type="project" value="UniProtKB-SubCell"/>
</dbReference>
<dbReference type="InterPro" id="IPR001471">
    <property type="entry name" value="AP2/ERF_dom"/>
</dbReference>
<comment type="subcellular location">
    <subcellularLocation>
        <location evidence="1">Nucleus</location>
    </subcellularLocation>
</comment>
<keyword evidence="4" id="KW-0238">DNA-binding</keyword>
<comment type="similarity">
    <text evidence="8">Belongs to the AP2/ERF transcription factor family. ERF subfamily.</text>
</comment>
<evidence type="ECO:0000256" key="3">
    <source>
        <dbReference type="ARBA" id="ARBA00023016"/>
    </source>
</evidence>
<dbReference type="GeneID" id="120282561"/>
<evidence type="ECO:0000313" key="12">
    <source>
        <dbReference type="RefSeq" id="XP_039145328.1"/>
    </source>
</evidence>
<dbReference type="Pfam" id="PF00847">
    <property type="entry name" value="AP2"/>
    <property type="match status" value="1"/>
</dbReference>
<keyword evidence="7" id="KW-0539">Nucleus</keyword>
<dbReference type="GO" id="GO:0006950">
    <property type="term" value="P:response to stress"/>
    <property type="evidence" value="ECO:0007669"/>
    <property type="project" value="TreeGrafter"/>
</dbReference>
<dbReference type="GO" id="GO:0000976">
    <property type="term" value="F:transcription cis-regulatory region binding"/>
    <property type="evidence" value="ECO:0007669"/>
    <property type="project" value="TreeGrafter"/>
</dbReference>